<feature type="region of interest" description="G-domain" evidence="8">
    <location>
        <begin position="99"/>
        <end position="247"/>
    </location>
</feature>
<sequence length="595" mass="64647">MAQERQLIEIPEFVTVRDLAALLGANPIDVMKQLISNGIMATINQQLDFETASLIAEYMGFEVRPIAPPEPESVKLDDLPPWRRIYAEENPNALVPRPPVVTILGHVDHGKTTLLDAIRHAHVAEGEAGGITQHIGAYQVVHNGKKITFLDTPGHAAFTAMRARGAQGADIAVLVVAADDGVMPTTKEAIAHAKAAHIPLVVAINKIDKRDANPERVKQELAEIGIVPDEWGGDTMFIPVSARDKIGIEDLLEAILLTAESHPIHANPKGKTAGTVIETRMDKTRGVIVTLLVQNGTLRTGDIVVAGTAYGKIRAMFDENGKPVREAPPSTPVQVMGFAEQPHVGDLFITFRNEREARALIEERKQAAAQAAAQTARPAASLEDIFKRFQAGEAKELRIILKVDTQGSLEPIVNELNALGKGDLALKILHAEVGNITENDVNLAASTGASVIGFNVSVDTAARKLAESNAVEIRLYEVIYTLVEDVEKALKGMLEPVYQERVIGVAEVRKVFKIPKQGKIAGCAVREGEIRRGAKVRVRRGREIIAEGIGVASLKRETEDVREVRVGFECGVGLDNYEDFNVGDLLEFVVRERVN</sequence>
<dbReference type="Gene3D" id="3.40.50.10050">
    <property type="entry name" value="Translation initiation factor IF- 2, domain 3"/>
    <property type="match status" value="1"/>
</dbReference>
<dbReference type="NCBIfam" id="TIGR00487">
    <property type="entry name" value="IF-2"/>
    <property type="match status" value="1"/>
</dbReference>
<dbReference type="Pfam" id="PF04760">
    <property type="entry name" value="IF2_N"/>
    <property type="match status" value="1"/>
</dbReference>
<comment type="subcellular location">
    <subcellularLocation>
        <location evidence="8">Cytoplasm</location>
    </subcellularLocation>
</comment>
<evidence type="ECO:0000313" key="11">
    <source>
        <dbReference type="EMBL" id="PJF36447.1"/>
    </source>
</evidence>
<dbReference type="Gene3D" id="2.40.30.10">
    <property type="entry name" value="Translation factors"/>
    <property type="match status" value="2"/>
</dbReference>
<dbReference type="InterPro" id="IPR023115">
    <property type="entry name" value="TIF_IF2_dom3"/>
</dbReference>
<dbReference type="InterPro" id="IPR009000">
    <property type="entry name" value="Transl_B-barrel_sf"/>
</dbReference>
<evidence type="ECO:0000256" key="2">
    <source>
        <dbReference type="ARBA" id="ARBA00020675"/>
    </source>
</evidence>
<dbReference type="Pfam" id="PF00009">
    <property type="entry name" value="GTP_EFTU"/>
    <property type="match status" value="1"/>
</dbReference>
<evidence type="ECO:0000256" key="7">
    <source>
        <dbReference type="ARBA" id="ARBA00025162"/>
    </source>
</evidence>
<evidence type="ECO:0000313" key="12">
    <source>
        <dbReference type="EMBL" id="PJF42038.1"/>
    </source>
</evidence>
<dbReference type="InterPro" id="IPR005225">
    <property type="entry name" value="Small_GTP-bd"/>
</dbReference>
<reference evidence="13 14" key="1">
    <citation type="submission" date="2017-11" db="EMBL/GenBank/DDBJ databases">
        <title>Evolution of Phototrophy in the Chloroflexi Phylum Driven by Horizontal Gene Transfer.</title>
        <authorList>
            <person name="Ward L.M."/>
            <person name="Hemp J."/>
            <person name="Shih P.M."/>
            <person name="Mcglynn S.E."/>
            <person name="Fischer W."/>
        </authorList>
    </citation>
    <scope>NUCLEOTIDE SEQUENCE [LARGE SCALE GENOMIC DNA]</scope>
    <source>
        <strain evidence="12">CP1_1M</strain>
        <strain evidence="11">JP3_13</strain>
    </source>
</reference>
<feature type="binding site" evidence="8">
    <location>
        <begin position="205"/>
        <end position="208"/>
    </location>
    <ligand>
        <name>GTP</name>
        <dbReference type="ChEBI" id="CHEBI:37565"/>
    </ligand>
</feature>
<evidence type="ECO:0000256" key="8">
    <source>
        <dbReference type="HAMAP-Rule" id="MF_00100"/>
    </source>
</evidence>
<organism evidence="12 13">
    <name type="scientific">Candidatus Thermofonsia Clade 1 bacterium</name>
    <dbReference type="NCBI Taxonomy" id="2364210"/>
    <lineage>
        <taxon>Bacteria</taxon>
        <taxon>Bacillati</taxon>
        <taxon>Chloroflexota</taxon>
        <taxon>Candidatus Thermofontia</taxon>
        <taxon>Candidatus Thermofonsia Clade 1</taxon>
    </lineage>
</organism>
<dbReference type="Proteomes" id="UP000229681">
    <property type="component" value="Unassembled WGS sequence"/>
</dbReference>
<evidence type="ECO:0000256" key="4">
    <source>
        <dbReference type="ARBA" id="ARBA00022741"/>
    </source>
</evidence>
<name>A0A2M8PWY1_9CHLR</name>
<feature type="binding site" evidence="8">
    <location>
        <begin position="151"/>
        <end position="155"/>
    </location>
    <ligand>
        <name>GTP</name>
        <dbReference type="ChEBI" id="CHEBI:37565"/>
    </ligand>
</feature>
<keyword evidence="5 8" id="KW-0648">Protein biosynthesis</keyword>
<accession>A0A2M8PWY1</accession>
<dbReference type="SUPFAM" id="SSF52156">
    <property type="entry name" value="Initiation factor IF2/eIF5b, domain 3"/>
    <property type="match status" value="1"/>
</dbReference>
<dbReference type="EMBL" id="PGTL01000038">
    <property type="protein sequence ID" value="PJF42038.1"/>
    <property type="molecule type" value="Genomic_DNA"/>
</dbReference>
<keyword evidence="8" id="KW-0963">Cytoplasm</keyword>
<dbReference type="FunFam" id="2.40.30.10:FF:000008">
    <property type="entry name" value="Translation initiation factor IF-2"/>
    <property type="match status" value="1"/>
</dbReference>
<dbReference type="PROSITE" id="PS51722">
    <property type="entry name" value="G_TR_2"/>
    <property type="match status" value="1"/>
</dbReference>
<evidence type="ECO:0000256" key="5">
    <source>
        <dbReference type="ARBA" id="ARBA00022917"/>
    </source>
</evidence>
<dbReference type="Pfam" id="PF22042">
    <property type="entry name" value="EF-G_D2"/>
    <property type="match status" value="1"/>
</dbReference>
<dbReference type="PANTHER" id="PTHR43381:SF5">
    <property type="entry name" value="TR-TYPE G DOMAIN-CONTAINING PROTEIN"/>
    <property type="match status" value="1"/>
</dbReference>
<feature type="domain" description="Tr-type G" evidence="10">
    <location>
        <begin position="96"/>
        <end position="269"/>
    </location>
</feature>
<evidence type="ECO:0000313" key="14">
    <source>
        <dbReference type="Proteomes" id="UP000229681"/>
    </source>
</evidence>
<dbReference type="SUPFAM" id="SSF50447">
    <property type="entry name" value="Translation proteins"/>
    <property type="match status" value="2"/>
</dbReference>
<dbReference type="Pfam" id="PF11987">
    <property type="entry name" value="IF-2"/>
    <property type="match status" value="1"/>
</dbReference>
<dbReference type="AlphaFoldDB" id="A0A2M8PWY1"/>
<dbReference type="GO" id="GO:0003743">
    <property type="term" value="F:translation initiation factor activity"/>
    <property type="evidence" value="ECO:0007669"/>
    <property type="project" value="UniProtKB-UniRule"/>
</dbReference>
<dbReference type="Proteomes" id="UP000228947">
    <property type="component" value="Unassembled WGS sequence"/>
</dbReference>
<dbReference type="CDD" id="cd03702">
    <property type="entry name" value="IF2_mtIF2_II"/>
    <property type="match status" value="1"/>
</dbReference>
<dbReference type="InterPro" id="IPR000178">
    <property type="entry name" value="TF_IF2_bacterial-like"/>
</dbReference>
<dbReference type="GO" id="GO:0005525">
    <property type="term" value="F:GTP binding"/>
    <property type="evidence" value="ECO:0007669"/>
    <property type="project" value="UniProtKB-KW"/>
</dbReference>
<accession>A0A2M8PFX2</accession>
<dbReference type="InterPro" id="IPR044145">
    <property type="entry name" value="IF2_II"/>
</dbReference>
<dbReference type="InterPro" id="IPR015760">
    <property type="entry name" value="TIF_IF2"/>
</dbReference>
<keyword evidence="4 8" id="KW-0547">Nucleotide-binding</keyword>
<dbReference type="FunFam" id="3.40.50.300:FF:000019">
    <property type="entry name" value="Translation initiation factor IF-2"/>
    <property type="match status" value="1"/>
</dbReference>
<dbReference type="InterPro" id="IPR053905">
    <property type="entry name" value="EF-G-like_DII"/>
</dbReference>
<dbReference type="FunFam" id="3.40.50.10050:FF:000001">
    <property type="entry name" value="Translation initiation factor IF-2"/>
    <property type="match status" value="1"/>
</dbReference>
<comment type="function">
    <text evidence="7 8 9">One of the essential components for the initiation of protein synthesis. Protects formylmethionyl-tRNA from spontaneous hydrolysis and promotes its binding to the 30S ribosomal subunits. Also involved in the hydrolysis of GTP during the formation of the 70S ribosomal complex.</text>
</comment>
<protein>
    <recommendedName>
        <fullName evidence="2 8">Translation initiation factor IF-2</fullName>
    </recommendedName>
</protein>
<dbReference type="InterPro" id="IPR006847">
    <property type="entry name" value="IF2_N"/>
</dbReference>
<gene>
    <name evidence="8" type="primary">infB</name>
    <name evidence="11" type="ORF">CUN49_05395</name>
    <name evidence="12" type="ORF">CUN50_05615</name>
</gene>
<comment type="caution">
    <text evidence="12">The sequence shown here is derived from an EMBL/GenBank/DDBJ whole genome shotgun (WGS) entry which is preliminary data.</text>
</comment>
<dbReference type="NCBIfam" id="TIGR00231">
    <property type="entry name" value="small_GTP"/>
    <property type="match status" value="1"/>
</dbReference>
<dbReference type="InterPro" id="IPR036925">
    <property type="entry name" value="TIF_IF2_dom3_sf"/>
</dbReference>
<feature type="binding site" evidence="8">
    <location>
        <begin position="105"/>
        <end position="112"/>
    </location>
    <ligand>
        <name>GTP</name>
        <dbReference type="ChEBI" id="CHEBI:37565"/>
    </ligand>
</feature>
<keyword evidence="6 8" id="KW-0342">GTP-binding</keyword>
<evidence type="ECO:0000256" key="9">
    <source>
        <dbReference type="RuleBase" id="RU000644"/>
    </source>
</evidence>
<keyword evidence="3 8" id="KW-0396">Initiation factor</keyword>
<dbReference type="InterPro" id="IPR000795">
    <property type="entry name" value="T_Tr_GTP-bd_dom"/>
</dbReference>
<dbReference type="CDD" id="cd03692">
    <property type="entry name" value="mtIF2_IVc"/>
    <property type="match status" value="1"/>
</dbReference>
<dbReference type="GO" id="GO:0003924">
    <property type="term" value="F:GTPase activity"/>
    <property type="evidence" value="ECO:0007669"/>
    <property type="project" value="UniProtKB-UniRule"/>
</dbReference>
<dbReference type="GO" id="GO:0005829">
    <property type="term" value="C:cytosol"/>
    <property type="evidence" value="ECO:0007669"/>
    <property type="project" value="TreeGrafter"/>
</dbReference>
<dbReference type="Gene3D" id="3.40.50.300">
    <property type="entry name" value="P-loop containing nucleotide triphosphate hydrolases"/>
    <property type="match status" value="1"/>
</dbReference>
<evidence type="ECO:0000256" key="1">
    <source>
        <dbReference type="ARBA" id="ARBA00007733"/>
    </source>
</evidence>
<evidence type="ECO:0000256" key="6">
    <source>
        <dbReference type="ARBA" id="ARBA00023134"/>
    </source>
</evidence>
<dbReference type="EMBL" id="PGTM01000053">
    <property type="protein sequence ID" value="PJF36447.1"/>
    <property type="molecule type" value="Genomic_DNA"/>
</dbReference>
<evidence type="ECO:0000313" key="13">
    <source>
        <dbReference type="Proteomes" id="UP000228947"/>
    </source>
</evidence>
<dbReference type="InterPro" id="IPR027417">
    <property type="entry name" value="P-loop_NTPase"/>
</dbReference>
<dbReference type="HAMAP" id="MF_00100_B">
    <property type="entry name" value="IF_2_B"/>
    <property type="match status" value="1"/>
</dbReference>
<comment type="similarity">
    <text evidence="1 8 9">Belongs to the TRAFAC class translation factor GTPase superfamily. Classic translation factor GTPase family. IF-2 subfamily.</text>
</comment>
<dbReference type="CDD" id="cd01887">
    <property type="entry name" value="IF2_eIF5B"/>
    <property type="match status" value="1"/>
</dbReference>
<dbReference type="SUPFAM" id="SSF52540">
    <property type="entry name" value="P-loop containing nucleoside triphosphate hydrolases"/>
    <property type="match status" value="1"/>
</dbReference>
<evidence type="ECO:0000256" key="3">
    <source>
        <dbReference type="ARBA" id="ARBA00022540"/>
    </source>
</evidence>
<evidence type="ECO:0000259" key="10">
    <source>
        <dbReference type="PROSITE" id="PS51722"/>
    </source>
</evidence>
<proteinExistence type="inferred from homology"/>
<dbReference type="PANTHER" id="PTHR43381">
    <property type="entry name" value="TRANSLATION INITIATION FACTOR IF-2-RELATED"/>
    <property type="match status" value="1"/>
</dbReference>
<dbReference type="FunFam" id="2.40.30.10:FF:000007">
    <property type="entry name" value="Translation initiation factor IF-2"/>
    <property type="match status" value="1"/>
</dbReference>